<dbReference type="PANTHER" id="PTHR23268">
    <property type="entry name" value="T-CELL RECEPTOR BETA CHAIN"/>
    <property type="match status" value="1"/>
</dbReference>
<dbReference type="EMBL" id="JABFDY010000008">
    <property type="protein sequence ID" value="KAF7704652.1"/>
    <property type="molecule type" value="Genomic_DNA"/>
</dbReference>
<evidence type="ECO:0000256" key="3">
    <source>
        <dbReference type="SAM" id="SignalP"/>
    </source>
</evidence>
<dbReference type="InterPro" id="IPR007110">
    <property type="entry name" value="Ig-like_dom"/>
</dbReference>
<gene>
    <name evidence="5" type="ORF">HF521_021724</name>
</gene>
<comment type="caution">
    <text evidence="5">The sequence shown here is derived from an EMBL/GenBank/DDBJ whole genome shotgun (WGS) entry which is preliminary data.</text>
</comment>
<dbReference type="GO" id="GO:0005886">
    <property type="term" value="C:plasma membrane"/>
    <property type="evidence" value="ECO:0007669"/>
    <property type="project" value="TreeGrafter"/>
</dbReference>
<dbReference type="SMART" id="SM00409">
    <property type="entry name" value="IG"/>
    <property type="match status" value="1"/>
</dbReference>
<dbReference type="InterPro" id="IPR050413">
    <property type="entry name" value="TCR_beta_variable"/>
</dbReference>
<dbReference type="InterPro" id="IPR013106">
    <property type="entry name" value="Ig_V-set"/>
</dbReference>
<name>A0A8T0BBZ6_SILME</name>
<dbReference type="InterPro" id="IPR013783">
    <property type="entry name" value="Ig-like_fold"/>
</dbReference>
<organism evidence="5 6">
    <name type="scientific">Silurus meridionalis</name>
    <name type="common">Southern catfish</name>
    <name type="synonym">Silurus soldatovi meridionalis</name>
    <dbReference type="NCBI Taxonomy" id="175797"/>
    <lineage>
        <taxon>Eukaryota</taxon>
        <taxon>Metazoa</taxon>
        <taxon>Chordata</taxon>
        <taxon>Craniata</taxon>
        <taxon>Vertebrata</taxon>
        <taxon>Euteleostomi</taxon>
        <taxon>Actinopterygii</taxon>
        <taxon>Neopterygii</taxon>
        <taxon>Teleostei</taxon>
        <taxon>Ostariophysi</taxon>
        <taxon>Siluriformes</taxon>
        <taxon>Siluridae</taxon>
        <taxon>Silurus</taxon>
    </lineage>
</organism>
<evidence type="ECO:0000259" key="4">
    <source>
        <dbReference type="PROSITE" id="PS50835"/>
    </source>
</evidence>
<dbReference type="Gene3D" id="2.60.40.10">
    <property type="entry name" value="Immunoglobulins"/>
    <property type="match status" value="1"/>
</dbReference>
<dbReference type="InterPro" id="IPR003599">
    <property type="entry name" value="Ig_sub"/>
</dbReference>
<feature type="domain" description="Ig-like" evidence="4">
    <location>
        <begin position="34"/>
        <end position="125"/>
    </location>
</feature>
<feature type="chain" id="PRO_5035799735" description="Ig-like domain-containing protein" evidence="3">
    <location>
        <begin position="18"/>
        <end position="125"/>
    </location>
</feature>
<dbReference type="SUPFAM" id="SSF48726">
    <property type="entry name" value="Immunoglobulin"/>
    <property type="match status" value="1"/>
</dbReference>
<dbReference type="GO" id="GO:0007166">
    <property type="term" value="P:cell surface receptor signaling pathway"/>
    <property type="evidence" value="ECO:0007669"/>
    <property type="project" value="TreeGrafter"/>
</dbReference>
<accession>A0A8T0BBZ6</accession>
<dbReference type="PANTHER" id="PTHR23268:SF102">
    <property type="entry name" value="IMMUNOGLOBULIN V-SET DOMAIN-CONTAINING PROTEIN"/>
    <property type="match status" value="1"/>
</dbReference>
<evidence type="ECO:0000256" key="1">
    <source>
        <dbReference type="ARBA" id="ARBA00022729"/>
    </source>
</evidence>
<proteinExistence type="predicted"/>
<keyword evidence="1 3" id="KW-0732">Signal</keyword>
<dbReference type="Pfam" id="PF07686">
    <property type="entry name" value="V-set"/>
    <property type="match status" value="1"/>
</dbReference>
<dbReference type="PROSITE" id="PS50835">
    <property type="entry name" value="IG_LIKE"/>
    <property type="match status" value="1"/>
</dbReference>
<protein>
    <recommendedName>
        <fullName evidence="4">Ig-like domain-containing protein</fullName>
    </recommendedName>
</protein>
<dbReference type="AlphaFoldDB" id="A0A8T0BBZ6"/>
<dbReference type="GO" id="GO:0002376">
    <property type="term" value="P:immune system process"/>
    <property type="evidence" value="ECO:0007669"/>
    <property type="project" value="UniProtKB-KW"/>
</dbReference>
<evidence type="ECO:0000313" key="6">
    <source>
        <dbReference type="Proteomes" id="UP000606274"/>
    </source>
</evidence>
<dbReference type="SMART" id="SM00406">
    <property type="entry name" value="IGv"/>
    <property type="match status" value="1"/>
</dbReference>
<evidence type="ECO:0000256" key="2">
    <source>
        <dbReference type="ARBA" id="ARBA00022859"/>
    </source>
</evidence>
<keyword evidence="6" id="KW-1185">Reference proteome</keyword>
<feature type="signal peptide" evidence="3">
    <location>
        <begin position="1"/>
        <end position="17"/>
    </location>
</feature>
<dbReference type="Proteomes" id="UP000606274">
    <property type="component" value="Unassembled WGS sequence"/>
</dbReference>
<reference evidence="5" key="1">
    <citation type="submission" date="2020-08" db="EMBL/GenBank/DDBJ databases">
        <title>Chromosome-level assembly of Southern catfish (Silurus meridionalis) provides insights into visual adaptation to the nocturnal and benthic lifestyles.</title>
        <authorList>
            <person name="Zhang Y."/>
            <person name="Wang D."/>
            <person name="Peng Z."/>
        </authorList>
    </citation>
    <scope>NUCLEOTIDE SEQUENCE</scope>
    <source>
        <strain evidence="5">SWU-2019-XX</strain>
        <tissue evidence="5">Muscle</tissue>
    </source>
</reference>
<evidence type="ECO:0000313" key="5">
    <source>
        <dbReference type="EMBL" id="KAF7704652.1"/>
    </source>
</evidence>
<keyword evidence="2" id="KW-0391">Immunity</keyword>
<dbReference type="InterPro" id="IPR036179">
    <property type="entry name" value="Ig-like_dom_sf"/>
</dbReference>
<sequence length="125" mass="14013">MITALLILAYCLFSGHADNNGVLQMPERLWRSPGNSVEMNCSHNKDIDHRQMYWFKQVPGEEITLLVFTTVGSEPDYGKFSKDKYEAVKDVVESGSLTVKNLDAGDNALYFCAVKKHCGANTLQH</sequence>